<name>A0A1A9V4Q5_GLOAU</name>
<evidence type="ECO:0000259" key="3">
    <source>
        <dbReference type="Pfam" id="PF01393"/>
    </source>
</evidence>
<evidence type="ECO:0000256" key="2">
    <source>
        <dbReference type="ARBA" id="ARBA00023242"/>
    </source>
</evidence>
<feature type="domain" description="Chromo shadow" evidence="3">
    <location>
        <begin position="24"/>
        <end position="63"/>
    </location>
</feature>
<evidence type="ECO:0000313" key="4">
    <source>
        <dbReference type="EnsemblMetazoa" id="GAUT025848-PA"/>
    </source>
</evidence>
<reference evidence="4" key="1">
    <citation type="submission" date="2020-05" db="UniProtKB">
        <authorList>
            <consortium name="EnsemblMetazoa"/>
        </authorList>
    </citation>
    <scope>IDENTIFICATION</scope>
    <source>
        <strain evidence="4">TTRI</strain>
    </source>
</reference>
<dbReference type="InterPro" id="IPR016197">
    <property type="entry name" value="Chromo-like_dom_sf"/>
</dbReference>
<dbReference type="Pfam" id="PF01393">
    <property type="entry name" value="Chromo_shadow"/>
    <property type="match status" value="1"/>
</dbReference>
<organism evidence="4 5">
    <name type="scientific">Glossina austeni</name>
    <name type="common">Savannah tsetse fly</name>
    <dbReference type="NCBI Taxonomy" id="7395"/>
    <lineage>
        <taxon>Eukaryota</taxon>
        <taxon>Metazoa</taxon>
        <taxon>Ecdysozoa</taxon>
        <taxon>Arthropoda</taxon>
        <taxon>Hexapoda</taxon>
        <taxon>Insecta</taxon>
        <taxon>Pterygota</taxon>
        <taxon>Neoptera</taxon>
        <taxon>Endopterygota</taxon>
        <taxon>Diptera</taxon>
        <taxon>Brachycera</taxon>
        <taxon>Muscomorpha</taxon>
        <taxon>Hippoboscoidea</taxon>
        <taxon>Glossinidae</taxon>
        <taxon>Glossina</taxon>
    </lineage>
</organism>
<dbReference type="GO" id="GO:0005634">
    <property type="term" value="C:nucleus"/>
    <property type="evidence" value="ECO:0007669"/>
    <property type="project" value="UniProtKB-SubCell"/>
</dbReference>
<sequence length="152" mass="17581">MRRLGDTRSDRSMYSIVDGVEPLKILGATKDSLGQVFFLIKWSDPYGARLVDAQTANVRWPQLRLQSSMCFYVSDSLHTYVWQKVILMELNTGIDNQIKLNSFNTFICDVMEYSACSHSMLQTSLRSLLHTKMMQMIHDQLTRHKSFFFLGS</sequence>
<accession>A0A1A9V4Q5</accession>
<comment type="subcellular location">
    <subcellularLocation>
        <location evidence="1">Nucleus</location>
    </subcellularLocation>
</comment>
<evidence type="ECO:0000313" key="5">
    <source>
        <dbReference type="Proteomes" id="UP000078200"/>
    </source>
</evidence>
<dbReference type="AlphaFoldDB" id="A0A1A9V4Q5"/>
<dbReference type="VEuPathDB" id="VectorBase:GAUT025848"/>
<dbReference type="Gene3D" id="2.40.50.40">
    <property type="match status" value="1"/>
</dbReference>
<dbReference type="EnsemblMetazoa" id="GAUT025848-RA">
    <property type="protein sequence ID" value="GAUT025848-PA"/>
    <property type="gene ID" value="GAUT025848"/>
</dbReference>
<evidence type="ECO:0000256" key="1">
    <source>
        <dbReference type="ARBA" id="ARBA00004123"/>
    </source>
</evidence>
<proteinExistence type="predicted"/>
<dbReference type="STRING" id="7395.A0A1A9V4Q5"/>
<dbReference type="CDD" id="cd00034">
    <property type="entry name" value="CSD"/>
    <property type="match status" value="1"/>
</dbReference>
<dbReference type="InterPro" id="IPR008251">
    <property type="entry name" value="Chromo_shadow_dom"/>
</dbReference>
<dbReference type="Proteomes" id="UP000078200">
    <property type="component" value="Unassembled WGS sequence"/>
</dbReference>
<dbReference type="GO" id="GO:0005694">
    <property type="term" value="C:chromosome"/>
    <property type="evidence" value="ECO:0007669"/>
    <property type="project" value="UniProtKB-ARBA"/>
</dbReference>
<dbReference type="SUPFAM" id="SSF54160">
    <property type="entry name" value="Chromo domain-like"/>
    <property type="match status" value="1"/>
</dbReference>
<keyword evidence="2" id="KW-0539">Nucleus</keyword>
<keyword evidence="5" id="KW-1185">Reference proteome</keyword>
<protein>
    <recommendedName>
        <fullName evidence="3">Chromo shadow domain-containing protein</fullName>
    </recommendedName>
</protein>